<keyword evidence="6" id="KW-1133">Transmembrane helix</keyword>
<keyword evidence="9" id="KW-1185">Reference proteome</keyword>
<dbReference type="Proteomes" id="UP000604341">
    <property type="component" value="Unassembled WGS sequence"/>
</dbReference>
<dbReference type="RefSeq" id="WP_189070243.1">
    <property type="nucleotide sequence ID" value="NZ_BMPE01000015.1"/>
</dbReference>
<dbReference type="SUPFAM" id="SSF52833">
    <property type="entry name" value="Thioredoxin-like"/>
    <property type="match status" value="1"/>
</dbReference>
<protein>
    <recommendedName>
        <fullName evidence="7">Thioredoxin-like fold domain-containing protein</fullName>
    </recommendedName>
</protein>
<organism evidence="8 9">
    <name type="scientific">Deinococcus radiotolerans</name>
    <dbReference type="NCBI Taxonomy" id="1309407"/>
    <lineage>
        <taxon>Bacteria</taxon>
        <taxon>Thermotogati</taxon>
        <taxon>Deinococcota</taxon>
        <taxon>Deinococci</taxon>
        <taxon>Deinococcales</taxon>
        <taxon>Deinococcaceae</taxon>
        <taxon>Deinococcus</taxon>
    </lineage>
</organism>
<dbReference type="InterPro" id="IPR012336">
    <property type="entry name" value="Thioredoxin-like_fold"/>
</dbReference>
<dbReference type="EMBL" id="BMPE01000015">
    <property type="protein sequence ID" value="GGL13029.1"/>
    <property type="molecule type" value="Genomic_DNA"/>
</dbReference>
<dbReference type="Pfam" id="PF13462">
    <property type="entry name" value="Thioredoxin_4"/>
    <property type="match status" value="1"/>
</dbReference>
<keyword evidence="4" id="KW-1015">Disulfide bond</keyword>
<evidence type="ECO:0000256" key="1">
    <source>
        <dbReference type="ARBA" id="ARBA00005791"/>
    </source>
</evidence>
<keyword evidence="2" id="KW-0732">Signal</keyword>
<feature type="transmembrane region" description="Helical" evidence="6">
    <location>
        <begin position="16"/>
        <end position="35"/>
    </location>
</feature>
<keyword evidence="5" id="KW-0676">Redox-active center</keyword>
<keyword evidence="6" id="KW-0812">Transmembrane</keyword>
<proteinExistence type="inferred from homology"/>
<evidence type="ECO:0000256" key="3">
    <source>
        <dbReference type="ARBA" id="ARBA00023002"/>
    </source>
</evidence>
<evidence type="ECO:0000256" key="4">
    <source>
        <dbReference type="ARBA" id="ARBA00023157"/>
    </source>
</evidence>
<evidence type="ECO:0000313" key="9">
    <source>
        <dbReference type="Proteomes" id="UP000604341"/>
    </source>
</evidence>
<evidence type="ECO:0000259" key="7">
    <source>
        <dbReference type="Pfam" id="PF13462"/>
    </source>
</evidence>
<keyword evidence="6" id="KW-0472">Membrane</keyword>
<sequence>MTPAEPRDHPTQQRRTLGLVLAVTSVAALAAILFLPNGSEDRATHVFNTDGRPVLGNPKVGAEIVLFSDYKCPNCQAFERTHLPLIEQQLVRTGQAHVVFLHSPFLAPDSRDAARSAECAFRQGNAQFLKVNAALYARQGDERDAWATPGLLRDVARDAGLNLQAYDACLHDRAVDTQVQLDLDQHKAAGMKGTPTVFVNGVRTPAGVAEIREAMARTTPPRL</sequence>
<dbReference type="InterPro" id="IPR036249">
    <property type="entry name" value="Thioredoxin-like_sf"/>
</dbReference>
<dbReference type="Gene3D" id="3.40.30.10">
    <property type="entry name" value="Glutaredoxin"/>
    <property type="match status" value="1"/>
</dbReference>
<dbReference type="PANTHER" id="PTHR13887">
    <property type="entry name" value="GLUTATHIONE S-TRANSFERASE KAPPA"/>
    <property type="match status" value="1"/>
</dbReference>
<evidence type="ECO:0000256" key="5">
    <source>
        <dbReference type="ARBA" id="ARBA00023284"/>
    </source>
</evidence>
<accession>A0ABQ2FP64</accession>
<comment type="similarity">
    <text evidence="1">Belongs to the thioredoxin family. DsbA subfamily.</text>
</comment>
<reference evidence="9" key="1">
    <citation type="journal article" date="2019" name="Int. J. Syst. Evol. Microbiol.">
        <title>The Global Catalogue of Microorganisms (GCM) 10K type strain sequencing project: providing services to taxonomists for standard genome sequencing and annotation.</title>
        <authorList>
            <consortium name="The Broad Institute Genomics Platform"/>
            <consortium name="The Broad Institute Genome Sequencing Center for Infectious Disease"/>
            <person name="Wu L."/>
            <person name="Ma J."/>
        </authorList>
    </citation>
    <scope>NUCLEOTIDE SEQUENCE [LARGE SCALE GENOMIC DNA]</scope>
    <source>
        <strain evidence="9">JCM 19173</strain>
    </source>
</reference>
<dbReference type="PANTHER" id="PTHR13887:SF14">
    <property type="entry name" value="DISULFIDE BOND FORMATION PROTEIN D"/>
    <property type="match status" value="1"/>
</dbReference>
<evidence type="ECO:0000313" key="8">
    <source>
        <dbReference type="EMBL" id="GGL13029.1"/>
    </source>
</evidence>
<name>A0ABQ2FP64_9DEIO</name>
<evidence type="ECO:0000256" key="6">
    <source>
        <dbReference type="SAM" id="Phobius"/>
    </source>
</evidence>
<keyword evidence="3" id="KW-0560">Oxidoreductase</keyword>
<gene>
    <name evidence="8" type="ORF">GCM10010844_34750</name>
</gene>
<feature type="domain" description="Thioredoxin-like fold" evidence="7">
    <location>
        <begin position="50"/>
        <end position="204"/>
    </location>
</feature>
<evidence type="ECO:0000256" key="2">
    <source>
        <dbReference type="ARBA" id="ARBA00022729"/>
    </source>
</evidence>
<comment type="caution">
    <text evidence="8">The sequence shown here is derived from an EMBL/GenBank/DDBJ whole genome shotgun (WGS) entry which is preliminary data.</text>
</comment>